<dbReference type="FunCoup" id="W4JVC9">
    <property type="interactions" value="370"/>
</dbReference>
<dbReference type="InterPro" id="IPR036237">
    <property type="entry name" value="Xyl_isomerase-like_sf"/>
</dbReference>
<evidence type="ECO:0000313" key="8">
    <source>
        <dbReference type="EMBL" id="ETW77497.1"/>
    </source>
</evidence>
<dbReference type="GO" id="GO:0043504">
    <property type="term" value="P:mitochondrial DNA repair"/>
    <property type="evidence" value="ECO:0007669"/>
    <property type="project" value="TreeGrafter"/>
</dbReference>
<gene>
    <name evidence="8" type="ORF">HETIRDRAFT_37134</name>
</gene>
<evidence type="ECO:0000256" key="7">
    <source>
        <dbReference type="SAM" id="MobiDB-lite"/>
    </source>
</evidence>
<evidence type="ECO:0000256" key="2">
    <source>
        <dbReference type="ARBA" id="ARBA00022759"/>
    </source>
</evidence>
<evidence type="ECO:0000256" key="6">
    <source>
        <dbReference type="ARBA" id="ARBA00023204"/>
    </source>
</evidence>
<keyword evidence="2" id="KW-0255">Endonuclease</keyword>
<protein>
    <recommendedName>
        <fullName evidence="10">UV-endonuclease UvdE</fullName>
    </recommendedName>
</protein>
<dbReference type="Gene3D" id="3.20.20.150">
    <property type="entry name" value="Divalent-metal-dependent TIM barrel enzymes"/>
    <property type="match status" value="1"/>
</dbReference>
<evidence type="ECO:0008006" key="10">
    <source>
        <dbReference type="Google" id="ProtNLM"/>
    </source>
</evidence>
<dbReference type="GO" id="GO:0005634">
    <property type="term" value="C:nucleus"/>
    <property type="evidence" value="ECO:0007669"/>
    <property type="project" value="TreeGrafter"/>
</dbReference>
<reference evidence="8 9" key="1">
    <citation type="journal article" date="2012" name="New Phytol.">
        <title>Insight into trade-off between wood decay and parasitism from the genome of a fungal forest pathogen.</title>
        <authorList>
            <person name="Olson A."/>
            <person name="Aerts A."/>
            <person name="Asiegbu F."/>
            <person name="Belbahri L."/>
            <person name="Bouzid O."/>
            <person name="Broberg A."/>
            <person name="Canback B."/>
            <person name="Coutinho P.M."/>
            <person name="Cullen D."/>
            <person name="Dalman K."/>
            <person name="Deflorio G."/>
            <person name="van Diepen L.T."/>
            <person name="Dunand C."/>
            <person name="Duplessis S."/>
            <person name="Durling M."/>
            <person name="Gonthier P."/>
            <person name="Grimwood J."/>
            <person name="Fossdal C.G."/>
            <person name="Hansson D."/>
            <person name="Henrissat B."/>
            <person name="Hietala A."/>
            <person name="Himmelstrand K."/>
            <person name="Hoffmeister D."/>
            <person name="Hogberg N."/>
            <person name="James T.Y."/>
            <person name="Karlsson M."/>
            <person name="Kohler A."/>
            <person name="Kues U."/>
            <person name="Lee Y.H."/>
            <person name="Lin Y.C."/>
            <person name="Lind M."/>
            <person name="Lindquist E."/>
            <person name="Lombard V."/>
            <person name="Lucas S."/>
            <person name="Lunden K."/>
            <person name="Morin E."/>
            <person name="Murat C."/>
            <person name="Park J."/>
            <person name="Raffaello T."/>
            <person name="Rouze P."/>
            <person name="Salamov A."/>
            <person name="Schmutz J."/>
            <person name="Solheim H."/>
            <person name="Stahlberg J."/>
            <person name="Velez H."/>
            <person name="de Vries R.P."/>
            <person name="Wiebenga A."/>
            <person name="Woodward S."/>
            <person name="Yakovlev I."/>
            <person name="Garbelotto M."/>
            <person name="Martin F."/>
            <person name="Grigoriev I.V."/>
            <person name="Stenlid J."/>
        </authorList>
    </citation>
    <scope>NUCLEOTIDE SEQUENCE [LARGE SCALE GENOMIC DNA]</scope>
    <source>
        <strain evidence="8 9">TC 32-1</strain>
    </source>
</reference>
<evidence type="ECO:0000256" key="1">
    <source>
        <dbReference type="ARBA" id="ARBA00022722"/>
    </source>
</evidence>
<evidence type="ECO:0000313" key="9">
    <source>
        <dbReference type="Proteomes" id="UP000030671"/>
    </source>
</evidence>
<dbReference type="PANTHER" id="PTHR31290:SF5">
    <property type="entry name" value="UV-DAMAGE ENDONUCLEASE"/>
    <property type="match status" value="1"/>
</dbReference>
<dbReference type="InterPro" id="IPR004601">
    <property type="entry name" value="UvdE"/>
</dbReference>
<name>W4JVC9_HETIT</name>
<dbReference type="HOGENOM" id="CLU_017168_2_2_1"/>
<dbReference type="AlphaFoldDB" id="W4JVC9"/>
<proteinExistence type="predicted"/>
<feature type="region of interest" description="Disordered" evidence="7">
    <location>
        <begin position="345"/>
        <end position="365"/>
    </location>
</feature>
<keyword evidence="4" id="KW-0228">DNA excision</keyword>
<dbReference type="GO" id="GO:0016787">
    <property type="term" value="F:hydrolase activity"/>
    <property type="evidence" value="ECO:0007669"/>
    <property type="project" value="UniProtKB-KW"/>
</dbReference>
<dbReference type="GO" id="GO:0009411">
    <property type="term" value="P:response to UV"/>
    <property type="evidence" value="ECO:0007669"/>
    <property type="project" value="InterPro"/>
</dbReference>
<keyword evidence="3" id="KW-0227">DNA damage</keyword>
<dbReference type="eggNOG" id="ENOG502QTMI">
    <property type="taxonomic scope" value="Eukaryota"/>
</dbReference>
<dbReference type="OrthoDB" id="541883at2759"/>
<evidence type="ECO:0000256" key="3">
    <source>
        <dbReference type="ARBA" id="ARBA00022763"/>
    </source>
</evidence>
<dbReference type="NCBIfam" id="TIGR00629">
    <property type="entry name" value="uvde"/>
    <property type="match status" value="1"/>
</dbReference>
<dbReference type="InParanoid" id="W4JVC9"/>
<dbReference type="STRING" id="747525.W4JVC9"/>
<keyword evidence="5" id="KW-0378">Hydrolase</keyword>
<organism evidence="8 9">
    <name type="scientific">Heterobasidion irregulare (strain TC 32-1)</name>
    <dbReference type="NCBI Taxonomy" id="747525"/>
    <lineage>
        <taxon>Eukaryota</taxon>
        <taxon>Fungi</taxon>
        <taxon>Dikarya</taxon>
        <taxon>Basidiomycota</taxon>
        <taxon>Agaricomycotina</taxon>
        <taxon>Agaricomycetes</taxon>
        <taxon>Russulales</taxon>
        <taxon>Bondarzewiaceae</taxon>
        <taxon>Heterobasidion</taxon>
        <taxon>Heterobasidion annosum species complex</taxon>
    </lineage>
</organism>
<dbReference type="GeneID" id="20671842"/>
<evidence type="ECO:0000256" key="5">
    <source>
        <dbReference type="ARBA" id="ARBA00022801"/>
    </source>
</evidence>
<dbReference type="Pfam" id="PF03851">
    <property type="entry name" value="UvdE"/>
    <property type="match status" value="1"/>
</dbReference>
<keyword evidence="1" id="KW-0540">Nuclease</keyword>
<dbReference type="PANTHER" id="PTHR31290">
    <property type="entry name" value="UV-DAMAGE ENDONUCLEASE"/>
    <property type="match status" value="1"/>
</dbReference>
<dbReference type="EMBL" id="KI925463">
    <property type="protein sequence ID" value="ETW77497.1"/>
    <property type="molecule type" value="Genomic_DNA"/>
</dbReference>
<dbReference type="Proteomes" id="UP000030671">
    <property type="component" value="Unassembled WGS sequence"/>
</dbReference>
<dbReference type="SUPFAM" id="SSF51658">
    <property type="entry name" value="Xylose isomerase-like"/>
    <property type="match status" value="1"/>
</dbReference>
<dbReference type="KEGG" id="hir:HETIRDRAFT_37134"/>
<keyword evidence="6" id="KW-0234">DNA repair</keyword>
<dbReference type="GO" id="GO:0006289">
    <property type="term" value="P:nucleotide-excision repair"/>
    <property type="evidence" value="ECO:0007669"/>
    <property type="project" value="InterPro"/>
</dbReference>
<sequence>MVYNILPVEAKKTTYKGRLGYACLNTILRETKPEPTFCSRTCRLATIAKNGLDFAKDLGIQNVRDLSKLIQWNEANNIRFMRISSELFPFASHSKYGYSLDYAATELKAAGDLANSLGHRMTLHPGQFTQLGSPREDVVEASVRELHYHCSILRHMGMGKDSVIIIHMGGMYGDKPSALARFKENYTSKLSDEIKARLVLENDEMCYNVDDLLPVCEELDIPIVFDYHHDWIYPSSQPASVLLPRINAIWHRKGIKPKQHLSSPRPGAVTIMERRAHARRCKELPDELQLEGAGWRWVPTTGSDGAEQAQREWFDLMIEAKDKEQAVFQLYRTYGLEDVNWDNLRPEQADASDSEGAKVRNDKRKKIDKPVDDTVALDAPDEDIAIEVEAPDPEISFTSLEENSQTPRKRTRASTKVKRLDSRCDRSIADASDLDDKTLTAKIVSNIEEAIERDIVAKKGKRKL</sequence>
<dbReference type="GO" id="GO:0005739">
    <property type="term" value="C:mitochondrion"/>
    <property type="evidence" value="ECO:0007669"/>
    <property type="project" value="TreeGrafter"/>
</dbReference>
<dbReference type="GO" id="GO:0004519">
    <property type="term" value="F:endonuclease activity"/>
    <property type="evidence" value="ECO:0007669"/>
    <property type="project" value="UniProtKB-KW"/>
</dbReference>
<evidence type="ECO:0000256" key="4">
    <source>
        <dbReference type="ARBA" id="ARBA00022769"/>
    </source>
</evidence>
<keyword evidence="9" id="KW-1185">Reference proteome</keyword>
<accession>W4JVC9</accession>
<dbReference type="RefSeq" id="XP_009550464.1">
    <property type="nucleotide sequence ID" value="XM_009552169.1"/>
</dbReference>